<dbReference type="PANTHER" id="PTHR30600:SF9">
    <property type="entry name" value="BLR7738 PROTEIN"/>
    <property type="match status" value="1"/>
</dbReference>
<keyword evidence="3 4" id="KW-0408">Iron</keyword>
<keyword evidence="5" id="KW-0732">Signal</keyword>
<reference evidence="7 8" key="1">
    <citation type="journal article" date="2020" name="Microorganisms">
        <title>Osmotic Adaptation and Compatible Solute Biosynthesis of Phototrophic Bacteria as Revealed from Genome Analyses.</title>
        <authorList>
            <person name="Imhoff J.F."/>
            <person name="Rahn T."/>
            <person name="Kunzel S."/>
            <person name="Keller A."/>
            <person name="Neulinger S.C."/>
        </authorList>
    </citation>
    <scope>NUCLEOTIDE SEQUENCE [LARGE SCALE GENOMIC DNA]</scope>
    <source>
        <strain evidence="7 8">DSM 6210</strain>
    </source>
</reference>
<dbReference type="Proteomes" id="UP000748752">
    <property type="component" value="Unassembled WGS sequence"/>
</dbReference>
<dbReference type="InterPro" id="IPR036909">
    <property type="entry name" value="Cyt_c-like_dom_sf"/>
</dbReference>
<dbReference type="InterPro" id="IPR009056">
    <property type="entry name" value="Cyt_c-like_dom"/>
</dbReference>
<dbReference type="Pfam" id="PF21419">
    <property type="entry name" value="RoxA-like_Cyt-c"/>
    <property type="match status" value="1"/>
</dbReference>
<evidence type="ECO:0000313" key="7">
    <source>
        <dbReference type="EMBL" id="MBK1630357.1"/>
    </source>
</evidence>
<evidence type="ECO:0000313" key="8">
    <source>
        <dbReference type="Proteomes" id="UP000748752"/>
    </source>
</evidence>
<dbReference type="Gene3D" id="1.10.760.10">
    <property type="entry name" value="Cytochrome c-like domain"/>
    <property type="match status" value="1"/>
</dbReference>
<feature type="domain" description="Cytochrome c" evidence="6">
    <location>
        <begin position="293"/>
        <end position="474"/>
    </location>
</feature>
<keyword evidence="8" id="KW-1185">Reference proteome</keyword>
<dbReference type="PROSITE" id="PS51007">
    <property type="entry name" value="CYTC"/>
    <property type="match status" value="1"/>
</dbReference>
<dbReference type="PANTHER" id="PTHR30600">
    <property type="entry name" value="CYTOCHROME C PEROXIDASE-RELATED"/>
    <property type="match status" value="1"/>
</dbReference>
<keyword evidence="1 4" id="KW-0349">Heme</keyword>
<feature type="chain" id="PRO_5045485984" description="Cytochrome c domain-containing protein" evidence="5">
    <location>
        <begin position="24"/>
        <end position="474"/>
    </location>
</feature>
<proteinExistence type="predicted"/>
<keyword evidence="2 4" id="KW-0479">Metal-binding</keyword>
<evidence type="ECO:0000256" key="4">
    <source>
        <dbReference type="PROSITE-ProRule" id="PRU00433"/>
    </source>
</evidence>
<gene>
    <name evidence="7" type="ORF">CKO31_06270</name>
</gene>
<accession>A0ABS1CEU9</accession>
<evidence type="ECO:0000256" key="5">
    <source>
        <dbReference type="SAM" id="SignalP"/>
    </source>
</evidence>
<sequence>MPFPAAAPVAGPASWLAAALALALTGCGEQPPEVVIAEPGEIPPAEQRPGDPQAGRKALLNRAVVTCGLPYSAYAASTGAPAPEYDLPGREDRNTELPYQLTAHTADSGVELVTSNCLGCHAAPLNGELVIGLGNEFLDFTRDPVMAVEAAGAYVEGEAEAAAWQDWADRLAAIAPWTMTDTVGANPAQALTLALMAHRDPETLAWSDEPLMEPPPEDVLPVSVPPWWNVDKKHAMFYNGQGRGDHVGTMILASTTCTDSVAEAREIDRWFTDVAAYLATLEAPDYPWPIDQALAADGERVFNRECKECHGRYGRGEHYPNKLVGLDEVGTDPAMAEAAVDDAEDYIRWFESSFYGRHSDAVPGRGYVAPPLDGVWATAPYLHNGAVPTIAGLLDTEKRPTYWRHDGADPDYDQAALGWQYRELEQGREQFASLEAQKWVYDTTRRGYGNQGHDFGDELSRSERTALLEYLKTL</sequence>
<feature type="signal peptide" evidence="5">
    <location>
        <begin position="1"/>
        <end position="23"/>
    </location>
</feature>
<evidence type="ECO:0000256" key="1">
    <source>
        <dbReference type="ARBA" id="ARBA00022617"/>
    </source>
</evidence>
<dbReference type="SUPFAM" id="SSF46626">
    <property type="entry name" value="Cytochrome c"/>
    <property type="match status" value="1"/>
</dbReference>
<comment type="caution">
    <text evidence="7">The sequence shown here is derived from an EMBL/GenBank/DDBJ whole genome shotgun (WGS) entry which is preliminary data.</text>
</comment>
<evidence type="ECO:0000259" key="6">
    <source>
        <dbReference type="PROSITE" id="PS51007"/>
    </source>
</evidence>
<name>A0ABS1CEU9_9GAMM</name>
<evidence type="ECO:0000256" key="3">
    <source>
        <dbReference type="ARBA" id="ARBA00023004"/>
    </source>
</evidence>
<dbReference type="EMBL" id="NRRV01000011">
    <property type="protein sequence ID" value="MBK1630357.1"/>
    <property type="molecule type" value="Genomic_DNA"/>
</dbReference>
<dbReference type="InterPro" id="IPR051395">
    <property type="entry name" value="Cytochrome_c_Peroxidase/MauG"/>
</dbReference>
<evidence type="ECO:0000256" key="2">
    <source>
        <dbReference type="ARBA" id="ARBA00022723"/>
    </source>
</evidence>
<organism evidence="7 8">
    <name type="scientific">Thiohalocapsa halophila</name>
    <dbReference type="NCBI Taxonomy" id="69359"/>
    <lineage>
        <taxon>Bacteria</taxon>
        <taxon>Pseudomonadati</taxon>
        <taxon>Pseudomonadota</taxon>
        <taxon>Gammaproteobacteria</taxon>
        <taxon>Chromatiales</taxon>
        <taxon>Chromatiaceae</taxon>
        <taxon>Thiohalocapsa</taxon>
    </lineage>
</organism>
<protein>
    <recommendedName>
        <fullName evidence="6">Cytochrome c domain-containing protein</fullName>
    </recommendedName>
</protein>